<dbReference type="SUPFAM" id="SSF56176">
    <property type="entry name" value="FAD-binding/transporter-associated domain-like"/>
    <property type="match status" value="1"/>
</dbReference>
<evidence type="ECO:0000256" key="3">
    <source>
        <dbReference type="SAM" id="SignalP"/>
    </source>
</evidence>
<dbReference type="Pfam" id="PF08031">
    <property type="entry name" value="BBE"/>
    <property type="match status" value="1"/>
</dbReference>
<dbReference type="InterPro" id="IPR006094">
    <property type="entry name" value="Oxid_FAD_bind_N"/>
</dbReference>
<keyword evidence="6" id="KW-1185">Reference proteome</keyword>
<dbReference type="InterPro" id="IPR016166">
    <property type="entry name" value="FAD-bd_PCMH"/>
</dbReference>
<comment type="caution">
    <text evidence="5">The sequence shown here is derived from an EMBL/GenBank/DDBJ whole genome shotgun (WGS) entry which is preliminary data.</text>
</comment>
<name>A0ABR3Y7Q3_9EURO</name>
<feature type="domain" description="FAD-binding PCMH-type" evidence="4">
    <location>
        <begin position="114"/>
        <end position="300"/>
    </location>
</feature>
<dbReference type="InterPro" id="IPR036318">
    <property type="entry name" value="FAD-bd_PCMH-like_sf"/>
</dbReference>
<proteinExistence type="inferred from homology"/>
<dbReference type="InterPro" id="IPR012951">
    <property type="entry name" value="BBE"/>
</dbReference>
<evidence type="ECO:0000256" key="1">
    <source>
        <dbReference type="ARBA" id="ARBA00005466"/>
    </source>
</evidence>
<reference evidence="5 6" key="1">
    <citation type="journal article" date="2024" name="IMA Fungus">
        <title>IMA Genome - F19 : A genome assembly and annotation guide to empower mycologists, including annotated draft genome sequences of Ceratocystis pirilliformis, Diaporthe australafricana, Fusarium ophioides, Paecilomyces lecythidis, and Sporothrix stenoceras.</title>
        <authorList>
            <person name="Aylward J."/>
            <person name="Wilson A.M."/>
            <person name="Visagie C.M."/>
            <person name="Spraker J."/>
            <person name="Barnes I."/>
            <person name="Buitendag C."/>
            <person name="Ceriani C."/>
            <person name="Del Mar Angel L."/>
            <person name="du Plessis D."/>
            <person name="Fuchs T."/>
            <person name="Gasser K."/>
            <person name="Kramer D."/>
            <person name="Li W."/>
            <person name="Munsamy K."/>
            <person name="Piso A."/>
            <person name="Price J.L."/>
            <person name="Sonnekus B."/>
            <person name="Thomas C."/>
            <person name="van der Nest A."/>
            <person name="van Dijk A."/>
            <person name="van Heerden A."/>
            <person name="van Vuuren N."/>
            <person name="Yilmaz N."/>
            <person name="Duong T.A."/>
            <person name="van der Merwe N.A."/>
            <person name="Wingfield M.J."/>
            <person name="Wingfield B.D."/>
        </authorList>
    </citation>
    <scope>NUCLEOTIDE SEQUENCE [LARGE SCALE GENOMIC DNA]</scope>
    <source>
        <strain evidence="5 6">CMW 18167</strain>
    </source>
</reference>
<dbReference type="PANTHER" id="PTHR13878:SF155">
    <property type="entry name" value="ALCOHOL OXIDASE, PUTATIVE (AFU_ORTHOLOGUE AFUA_4G00430)-RELATED"/>
    <property type="match status" value="1"/>
</dbReference>
<dbReference type="Proteomes" id="UP001583193">
    <property type="component" value="Unassembled WGS sequence"/>
</dbReference>
<dbReference type="Gene3D" id="3.30.465.10">
    <property type="match status" value="2"/>
</dbReference>
<protein>
    <recommendedName>
        <fullName evidence="4">FAD-binding PCMH-type domain-containing protein</fullName>
    </recommendedName>
</protein>
<dbReference type="InterPro" id="IPR050432">
    <property type="entry name" value="FAD-linked_Oxidoreductases_BP"/>
</dbReference>
<organism evidence="5 6">
    <name type="scientific">Paecilomyces lecythidis</name>
    <dbReference type="NCBI Taxonomy" id="3004212"/>
    <lineage>
        <taxon>Eukaryota</taxon>
        <taxon>Fungi</taxon>
        <taxon>Dikarya</taxon>
        <taxon>Ascomycota</taxon>
        <taxon>Pezizomycotina</taxon>
        <taxon>Eurotiomycetes</taxon>
        <taxon>Eurotiomycetidae</taxon>
        <taxon>Eurotiales</taxon>
        <taxon>Thermoascaceae</taxon>
        <taxon>Paecilomyces</taxon>
    </lineage>
</organism>
<dbReference type="EMBL" id="JAVDPF010000005">
    <property type="protein sequence ID" value="KAL1883744.1"/>
    <property type="molecule type" value="Genomic_DNA"/>
</dbReference>
<dbReference type="PANTHER" id="PTHR13878">
    <property type="entry name" value="GULONOLACTONE OXIDASE"/>
    <property type="match status" value="1"/>
</dbReference>
<evidence type="ECO:0000313" key="6">
    <source>
        <dbReference type="Proteomes" id="UP001583193"/>
    </source>
</evidence>
<dbReference type="InterPro" id="IPR016169">
    <property type="entry name" value="FAD-bd_PCMH_sub2"/>
</dbReference>
<gene>
    <name evidence="5" type="ORF">Plec18167_002752</name>
</gene>
<sequence length="602" mass="66133">MLKPYLIFLLSAVTIAVQQASNCRCRPHDPCWPSQQEWAILNNTVQGNLVAVRPAASVCHEYEYNAQECKTVKRLWSNSVWRSAEPGAVQWQNWEAWPEHHQSCYIESSQNTTCGQGRISLYSVKAQTVAQVQRAVRFANEHDLRVVIKNTGHDFLGRSSAPESLQIMTHSMQNIQVVDDFVPEGAPGNRGEGSAVTMEAGMQLPKLYRTVALHNRTVVAGSSHTVGAVGGYIQGGGHSPFGAWGGLASDNALEFEVVTANGSIVIANSYQNSDLFWALRGGGGGTFGVVTKATVRTLPEAPVVLCNLNITTVQGDSQFWDALAEFHAVLPSLNDANGSGYYYTVPNVPLDAKTSVSAMTSLLMFPGYTDITEIEKLYQPLLARLSQFQRVKVQKDFNPLPSINATIFTLLLGGTNTDTTGDFSILTSRLFSKDLLVSRDGPRRLINAWKSIKFDANDVFVGHLVAGGKVETNGDKIDSAVNPAWRKTVTHMLFSRSWAANSTLEQQTDIIKNMTDVEIPILRSVEGEENMGAYLNEANAYEPGFQQSFWGNKYPRLYSIKQRWDPDGLFIARKGVGSEDWDDAGLCKIVGHDDNQCTGSID</sequence>
<comment type="similarity">
    <text evidence="1">Belongs to the oxygen-dependent FAD-linked oxidoreductase family.</text>
</comment>
<keyword evidence="2" id="KW-0560">Oxidoreductase</keyword>
<feature type="signal peptide" evidence="3">
    <location>
        <begin position="1"/>
        <end position="20"/>
    </location>
</feature>
<dbReference type="PROSITE" id="PS51387">
    <property type="entry name" value="FAD_PCMH"/>
    <property type="match status" value="1"/>
</dbReference>
<evidence type="ECO:0000313" key="5">
    <source>
        <dbReference type="EMBL" id="KAL1883744.1"/>
    </source>
</evidence>
<feature type="chain" id="PRO_5046460607" description="FAD-binding PCMH-type domain-containing protein" evidence="3">
    <location>
        <begin position="21"/>
        <end position="602"/>
    </location>
</feature>
<dbReference type="Pfam" id="PF01565">
    <property type="entry name" value="FAD_binding_4"/>
    <property type="match status" value="1"/>
</dbReference>
<evidence type="ECO:0000256" key="2">
    <source>
        <dbReference type="ARBA" id="ARBA00023002"/>
    </source>
</evidence>
<keyword evidence="3" id="KW-0732">Signal</keyword>
<evidence type="ECO:0000259" key="4">
    <source>
        <dbReference type="PROSITE" id="PS51387"/>
    </source>
</evidence>
<accession>A0ABR3Y7Q3</accession>